<sequence>MSERQFEDIARGDSTLRQLTREANALMALDQVFRSQLPPQLAEACRAVRIRDGELVVFANNGIVAARLRMMGNSLLAPLEARGYSASKVRIKVDIHLTPPPPPPKRIGISQQALAEIEAGAQQVSNPLVSAALARLIAHHKSRS</sequence>
<proteinExistence type="predicted"/>
<reference evidence="1 2" key="2">
    <citation type="journal article" date="2017" name="Genome Announc.">
        <title>Draft genome sequence of Aquitalea magnusonii strain H3, a plant growth-promoting bacterium of duckweed Lemna minor.</title>
        <authorList>
            <person name="Ishizawa H."/>
            <person name="Kuroda M."/>
            <person name="Ike M."/>
        </authorList>
    </citation>
    <scope>NUCLEOTIDE SEQUENCE [LARGE SCALE GENOMIC DNA]</scope>
    <source>
        <strain evidence="1 2">H3</strain>
    </source>
</reference>
<reference evidence="2" key="3">
    <citation type="journal article" date="2017" name="Plant Physiol. Biochem.">
        <title>Differential oxidative and antioxidative response of duckweed Lemna minor toward plant growth promoting/inhibiting bacteria.</title>
        <authorList>
            <person name="Ishizawa H."/>
            <person name="Kuroda M."/>
            <person name="Morikawa M."/>
            <person name="Ike M."/>
        </authorList>
    </citation>
    <scope>NUCLEOTIDE SEQUENCE [LARGE SCALE GENOMIC DNA]</scope>
    <source>
        <strain evidence="2">H3</strain>
    </source>
</reference>
<accession>A0A3G9GRA0</accession>
<dbReference type="KEGG" id="amah:DLM_4250"/>
<organism evidence="1 2">
    <name type="scientific">Aquitalea magnusonii</name>
    <dbReference type="NCBI Taxonomy" id="332411"/>
    <lineage>
        <taxon>Bacteria</taxon>
        <taxon>Pseudomonadati</taxon>
        <taxon>Pseudomonadota</taxon>
        <taxon>Betaproteobacteria</taxon>
        <taxon>Neisseriales</taxon>
        <taxon>Chromobacteriaceae</taxon>
        <taxon>Aquitalea</taxon>
    </lineage>
</organism>
<dbReference type="Pfam" id="PF05258">
    <property type="entry name" value="DciA"/>
    <property type="match status" value="1"/>
</dbReference>
<reference evidence="2" key="1">
    <citation type="journal article" date="2017" name="Biotechnol. Biofuels">
        <title>Evaluation of environmental bacterial communities as a factor affecting the growth of duckweed Lemna minor.</title>
        <authorList>
            <person name="Ishizawa H."/>
            <person name="Kuroda M."/>
            <person name="Morikawa M."/>
            <person name="Ike M."/>
        </authorList>
    </citation>
    <scope>NUCLEOTIDE SEQUENCE [LARGE SCALE GENOMIC DNA]</scope>
    <source>
        <strain evidence="2">H3</strain>
    </source>
</reference>
<dbReference type="InterPro" id="IPR007922">
    <property type="entry name" value="DciA-like"/>
</dbReference>
<dbReference type="Proteomes" id="UP000198290">
    <property type="component" value="Chromosome"/>
</dbReference>
<protein>
    <submittedName>
        <fullName evidence="1">Possibly RNA-binding protein</fullName>
    </submittedName>
</protein>
<evidence type="ECO:0000313" key="1">
    <source>
        <dbReference type="EMBL" id="BBF87822.1"/>
    </source>
</evidence>
<dbReference type="RefSeq" id="WP_089082893.1">
    <property type="nucleotide sequence ID" value="NZ_AP018823.1"/>
</dbReference>
<dbReference type="OrthoDB" id="8562411at2"/>
<evidence type="ECO:0000313" key="2">
    <source>
        <dbReference type="Proteomes" id="UP000198290"/>
    </source>
</evidence>
<dbReference type="AlphaFoldDB" id="A0A3G9GRA0"/>
<name>A0A3G9GRA0_9NEIS</name>
<keyword evidence="2" id="KW-1185">Reference proteome</keyword>
<gene>
    <name evidence="1" type="ORF">DLM_4250</name>
</gene>
<dbReference type="EMBL" id="AP018823">
    <property type="protein sequence ID" value="BBF87822.1"/>
    <property type="molecule type" value="Genomic_DNA"/>
</dbReference>